<evidence type="ECO:0000313" key="2">
    <source>
        <dbReference type="EMBL" id="CAD8693323.1"/>
    </source>
</evidence>
<accession>A0A7S0S1C1</accession>
<dbReference type="InterPro" id="IPR016024">
    <property type="entry name" value="ARM-type_fold"/>
</dbReference>
<proteinExistence type="predicted"/>
<feature type="region of interest" description="Disordered" evidence="1">
    <location>
        <begin position="224"/>
        <end position="247"/>
    </location>
</feature>
<evidence type="ECO:0000256" key="1">
    <source>
        <dbReference type="SAM" id="MobiDB-lite"/>
    </source>
</evidence>
<organism evidence="2">
    <name type="scientific">Chlamydomonas leiostraca</name>
    <dbReference type="NCBI Taxonomy" id="1034604"/>
    <lineage>
        <taxon>Eukaryota</taxon>
        <taxon>Viridiplantae</taxon>
        <taxon>Chlorophyta</taxon>
        <taxon>core chlorophytes</taxon>
        <taxon>Chlorophyceae</taxon>
        <taxon>CS clade</taxon>
        <taxon>Chlamydomonadales</taxon>
        <taxon>Chlamydomonadaceae</taxon>
        <taxon>Chlamydomonas</taxon>
    </lineage>
</organism>
<dbReference type="Gene3D" id="1.25.10.10">
    <property type="entry name" value="Leucine-rich Repeat Variant"/>
    <property type="match status" value="1"/>
</dbReference>
<feature type="compositionally biased region" description="Basic residues" evidence="1">
    <location>
        <begin position="88"/>
        <end position="101"/>
    </location>
</feature>
<dbReference type="EMBL" id="HBFB01031267">
    <property type="protein sequence ID" value="CAD8693323.1"/>
    <property type="molecule type" value="Transcribed_RNA"/>
</dbReference>
<gene>
    <name evidence="2" type="ORF">CLEI1391_LOCUS17506</name>
</gene>
<sequence length="247" mass="25421">MGGKGGMAGGGGGLITAEPAVPDDHLLDAATKAEIAVRARVVAEAGAIPLLVPLCAGPDGPLEDLEAKEAAKAAAAAAGLEVEEEKKKKGKKKAGGKKGKKGKLEPGQAEAQSWASAVLRMISLDVDWRAAVCGAGAIRYLLPLLDAKVHPARWNARQTLINLSMTPTLMPTLQLYKVPDYIHGANIPARHFDRPFPPTGVVDEALQAIPPHLQTAVANAQKDIAAARAGPGAKPPALKPRAPPAAG</sequence>
<dbReference type="SUPFAM" id="SSF48371">
    <property type="entry name" value="ARM repeat"/>
    <property type="match status" value="1"/>
</dbReference>
<reference evidence="2" key="1">
    <citation type="submission" date="2021-01" db="EMBL/GenBank/DDBJ databases">
        <authorList>
            <person name="Corre E."/>
            <person name="Pelletier E."/>
            <person name="Niang G."/>
            <person name="Scheremetjew M."/>
            <person name="Finn R."/>
            <person name="Kale V."/>
            <person name="Holt S."/>
            <person name="Cochrane G."/>
            <person name="Meng A."/>
            <person name="Brown T."/>
            <person name="Cohen L."/>
        </authorList>
    </citation>
    <scope>NUCLEOTIDE SEQUENCE</scope>
    <source>
        <strain evidence="2">SAG 11-49</strain>
    </source>
</reference>
<protein>
    <submittedName>
        <fullName evidence="2">Uncharacterized protein</fullName>
    </submittedName>
</protein>
<name>A0A7S0S1C1_9CHLO</name>
<dbReference type="AlphaFoldDB" id="A0A7S0S1C1"/>
<dbReference type="InterPro" id="IPR011989">
    <property type="entry name" value="ARM-like"/>
</dbReference>
<feature type="compositionally biased region" description="Pro residues" evidence="1">
    <location>
        <begin position="233"/>
        <end position="247"/>
    </location>
</feature>
<feature type="region of interest" description="Disordered" evidence="1">
    <location>
        <begin position="78"/>
        <end position="108"/>
    </location>
</feature>